<evidence type="ECO:0000259" key="3">
    <source>
        <dbReference type="PROSITE" id="PS50158"/>
    </source>
</evidence>
<evidence type="ECO:0000256" key="2">
    <source>
        <dbReference type="SAM" id="MobiDB-lite"/>
    </source>
</evidence>
<dbReference type="GO" id="GO:0005737">
    <property type="term" value="C:cytoplasm"/>
    <property type="evidence" value="ECO:0007669"/>
    <property type="project" value="UniProtKB-ARBA"/>
</dbReference>
<dbReference type="SUPFAM" id="SSF57756">
    <property type="entry name" value="Retrovirus zinc finger-like domains"/>
    <property type="match status" value="1"/>
</dbReference>
<feature type="compositionally biased region" description="Basic and acidic residues" evidence="2">
    <location>
        <begin position="492"/>
        <end position="504"/>
    </location>
</feature>
<name>A0A8L8K4W8_HELPZ</name>
<feature type="domain" description="CCHC-type" evidence="3">
    <location>
        <begin position="120"/>
        <end position="135"/>
    </location>
</feature>
<feature type="compositionally biased region" description="Polar residues" evidence="2">
    <location>
        <begin position="477"/>
        <end position="491"/>
    </location>
</feature>
<evidence type="ECO:0000313" key="5">
    <source>
        <dbReference type="WBParaSite" id="HPBE_0000901101-mRNA-1"/>
    </source>
</evidence>
<feature type="compositionally biased region" description="Low complexity" evidence="2">
    <location>
        <begin position="558"/>
        <end position="615"/>
    </location>
</feature>
<sequence>MGPAIASYDIANVWFRKFMNGEFCLKDHQKSRRPVAANEERLLELVQKDLRRCNRELAEELGTPKMEELRFRSPRIQPSRSGAPVLHVLGSTLSVPEADGRCDTLRSFAQRPAPGDRRQCYNCGGIGHYISQCPSPKKKTPRTPRDNTLVWSYCHEEECGYILVSKMRGYSMGNVWISSSKEFALSWSPESTTVLDCAKELIITDQGYAITHARRARRALGNVGLVTTNQLSSQLFAVEGAVQTSLNLLFTQAIQALCDRTNALALSIQAALRGDATRTMQSILNRSDIMATHLGGGYVQEVSSFYDLSSLPSPPRLTIFHNLVLTNLTELTERDQMHEMWLSMDHSRLSNKKPANSSYGTAESGFSFETASACVFTYNTTVHNSTNVTPFFLIFGRDPTFNIDLIIQHSAALTFLQIKMPAFTKNRFSLHSAWSSAYVFNLQQSKIHKRQYDRSALQPLSIKIDVARTSVMSDDSNLCNVQTTSPSAQQHNSEHMEDADRSERGSSILSEPLEIPLDVAMAYPRILDSPFVKSASEGPEDAQASPHGATSAQATYTSSHSANSTQSSSSLRINPGKPSGSTSTTSSQPSTSSSSSSASGSSFPPGTSSSDYEPP</sequence>
<reference evidence="5" key="1">
    <citation type="submission" date="2019-09" db="UniProtKB">
        <authorList>
            <consortium name="WormBaseParasite"/>
        </authorList>
    </citation>
    <scope>IDENTIFICATION</scope>
</reference>
<dbReference type="Proteomes" id="UP000050761">
    <property type="component" value="Unassembled WGS sequence"/>
</dbReference>
<dbReference type="PROSITE" id="PS50158">
    <property type="entry name" value="ZF_CCHC"/>
    <property type="match status" value="1"/>
</dbReference>
<keyword evidence="1" id="KW-0479">Metal-binding</keyword>
<dbReference type="InterPro" id="IPR001878">
    <property type="entry name" value="Znf_CCHC"/>
</dbReference>
<dbReference type="WBParaSite" id="HPBE_0000901101-mRNA-1">
    <property type="protein sequence ID" value="HPBE_0000901101-mRNA-1"/>
    <property type="gene ID" value="HPBE_0000901101"/>
</dbReference>
<dbReference type="GO" id="GO:0019899">
    <property type="term" value="F:enzyme binding"/>
    <property type="evidence" value="ECO:0007669"/>
    <property type="project" value="UniProtKB-ARBA"/>
</dbReference>
<protein>
    <submittedName>
        <fullName evidence="5">CCHC-type domain-containing protein</fullName>
    </submittedName>
</protein>
<accession>A0A8L8K4W8</accession>
<feature type="region of interest" description="Disordered" evidence="2">
    <location>
        <begin position="532"/>
        <end position="615"/>
    </location>
</feature>
<keyword evidence="1" id="KW-0863">Zinc-finger</keyword>
<feature type="compositionally biased region" description="Polar residues" evidence="2">
    <location>
        <begin position="548"/>
        <end position="557"/>
    </location>
</feature>
<evidence type="ECO:0000313" key="4">
    <source>
        <dbReference type="Proteomes" id="UP000050761"/>
    </source>
</evidence>
<keyword evidence="1" id="KW-0862">Zinc</keyword>
<dbReference type="InterPro" id="IPR036875">
    <property type="entry name" value="Znf_CCHC_sf"/>
</dbReference>
<dbReference type="SMART" id="SM00343">
    <property type="entry name" value="ZnF_C2HC"/>
    <property type="match status" value="1"/>
</dbReference>
<dbReference type="GO" id="GO:0003676">
    <property type="term" value="F:nucleic acid binding"/>
    <property type="evidence" value="ECO:0007669"/>
    <property type="project" value="InterPro"/>
</dbReference>
<organism evidence="4 5">
    <name type="scientific">Heligmosomoides polygyrus</name>
    <name type="common">Parasitic roundworm</name>
    <dbReference type="NCBI Taxonomy" id="6339"/>
    <lineage>
        <taxon>Eukaryota</taxon>
        <taxon>Metazoa</taxon>
        <taxon>Ecdysozoa</taxon>
        <taxon>Nematoda</taxon>
        <taxon>Chromadorea</taxon>
        <taxon>Rhabditida</taxon>
        <taxon>Rhabditina</taxon>
        <taxon>Rhabditomorpha</taxon>
        <taxon>Strongyloidea</taxon>
        <taxon>Heligmosomidae</taxon>
        <taxon>Heligmosomoides</taxon>
    </lineage>
</organism>
<dbReference type="AlphaFoldDB" id="A0A8L8K4W8"/>
<proteinExistence type="predicted"/>
<evidence type="ECO:0000256" key="1">
    <source>
        <dbReference type="PROSITE-ProRule" id="PRU00047"/>
    </source>
</evidence>
<dbReference type="Gene3D" id="4.10.60.10">
    <property type="entry name" value="Zinc finger, CCHC-type"/>
    <property type="match status" value="1"/>
</dbReference>
<dbReference type="Pfam" id="PF00098">
    <property type="entry name" value="zf-CCHC"/>
    <property type="match status" value="1"/>
</dbReference>
<keyword evidence="4" id="KW-1185">Reference proteome</keyword>
<dbReference type="GO" id="GO:0008270">
    <property type="term" value="F:zinc ion binding"/>
    <property type="evidence" value="ECO:0007669"/>
    <property type="project" value="UniProtKB-KW"/>
</dbReference>
<feature type="region of interest" description="Disordered" evidence="2">
    <location>
        <begin position="477"/>
        <end position="506"/>
    </location>
</feature>